<comment type="caution">
    <text evidence="2">The sequence shown here is derived from an EMBL/GenBank/DDBJ whole genome shotgun (WGS) entry which is preliminary data.</text>
</comment>
<evidence type="ECO:0008006" key="4">
    <source>
        <dbReference type="Google" id="ProtNLM"/>
    </source>
</evidence>
<name>A0A7W7Y2D3_9BACT</name>
<gene>
    <name evidence="2" type="ORF">HNR37_000086</name>
</gene>
<dbReference type="Proteomes" id="UP000528322">
    <property type="component" value="Unassembled WGS sequence"/>
</dbReference>
<evidence type="ECO:0000313" key="3">
    <source>
        <dbReference type="Proteomes" id="UP000528322"/>
    </source>
</evidence>
<protein>
    <recommendedName>
        <fullName evidence="4">Lipoprotein</fullName>
    </recommendedName>
</protein>
<reference evidence="2 3" key="1">
    <citation type="submission" date="2020-08" db="EMBL/GenBank/DDBJ databases">
        <title>Genomic Encyclopedia of Type Strains, Phase IV (KMG-IV): sequencing the most valuable type-strain genomes for metagenomic binning, comparative biology and taxonomic classification.</title>
        <authorList>
            <person name="Goeker M."/>
        </authorList>
    </citation>
    <scope>NUCLEOTIDE SEQUENCE [LARGE SCALE GENOMIC DNA]</scope>
    <source>
        <strain evidence="2 3">DSM 22071</strain>
    </source>
</reference>
<proteinExistence type="predicted"/>
<sequence>MKTFPLLIALLLSLIVLSGCGPRYPLGIDEDQWFAMTPQQQLQAHKQQAQLDEARALQREAEAEERAIQARVREMELARELAELEKLRCDARYGDRVQCVLTNPEHYRSGQWRSIEPLAFDLVRGHDGLSISLLEHSGSTTRQRGNIHVSFDGQTTAICDKEPSRSSRTCIRVVGTFEDYRRGIRQRVGVENFLKGQLRCSLAPTEDMPRHFIRSR</sequence>
<feature type="coiled-coil region" evidence="1">
    <location>
        <begin position="44"/>
        <end position="87"/>
    </location>
</feature>
<organism evidence="2 3">
    <name type="scientific">Desulfurispira natronophila</name>
    <dbReference type="NCBI Taxonomy" id="682562"/>
    <lineage>
        <taxon>Bacteria</taxon>
        <taxon>Pseudomonadati</taxon>
        <taxon>Chrysiogenota</taxon>
        <taxon>Chrysiogenia</taxon>
        <taxon>Chrysiogenales</taxon>
        <taxon>Chrysiogenaceae</taxon>
        <taxon>Desulfurispira</taxon>
    </lineage>
</organism>
<evidence type="ECO:0000256" key="1">
    <source>
        <dbReference type="SAM" id="Coils"/>
    </source>
</evidence>
<accession>A0A7W7Y2D3</accession>
<dbReference type="EMBL" id="JACHID010000001">
    <property type="protein sequence ID" value="MBB5020783.1"/>
    <property type="molecule type" value="Genomic_DNA"/>
</dbReference>
<dbReference type="PROSITE" id="PS51257">
    <property type="entry name" value="PROKAR_LIPOPROTEIN"/>
    <property type="match status" value="1"/>
</dbReference>
<dbReference type="AlphaFoldDB" id="A0A7W7Y2D3"/>
<dbReference type="RefSeq" id="WP_183728225.1">
    <property type="nucleotide sequence ID" value="NZ_JACHID010000001.1"/>
</dbReference>
<keyword evidence="1" id="KW-0175">Coiled coil</keyword>
<keyword evidence="3" id="KW-1185">Reference proteome</keyword>
<evidence type="ECO:0000313" key="2">
    <source>
        <dbReference type="EMBL" id="MBB5020783.1"/>
    </source>
</evidence>